<dbReference type="OrthoDB" id="5298386at2"/>
<keyword evidence="3" id="KW-1003">Cell membrane</keyword>
<keyword evidence="6" id="KW-1133">Transmembrane helix</keyword>
<dbReference type="GO" id="GO:0043022">
    <property type="term" value="F:ribosome binding"/>
    <property type="evidence" value="ECO:0007669"/>
    <property type="project" value="InterPro"/>
</dbReference>
<gene>
    <name evidence="11" type="ORF">DNJ96_01855</name>
</gene>
<dbReference type="Proteomes" id="UP000292639">
    <property type="component" value="Unassembled WGS sequence"/>
</dbReference>
<comment type="caution">
    <text evidence="11">The sequence shown here is derived from an EMBL/GenBank/DDBJ whole genome shotgun (WGS) entry which is preliminary data.</text>
</comment>
<evidence type="ECO:0000259" key="9">
    <source>
        <dbReference type="Pfam" id="PF05957"/>
    </source>
</evidence>
<keyword evidence="7" id="KW-0472">Membrane</keyword>
<protein>
    <submittedName>
        <fullName evidence="11">DUF883 domain-containing protein</fullName>
    </submittedName>
</protein>
<dbReference type="EMBL" id="QJUP01000001">
    <property type="protein sequence ID" value="TBV00051.1"/>
    <property type="molecule type" value="Genomic_DNA"/>
</dbReference>
<feature type="region of interest" description="Disordered" evidence="8">
    <location>
        <begin position="1"/>
        <end position="21"/>
    </location>
</feature>
<keyword evidence="12" id="KW-1185">Reference proteome</keyword>
<evidence type="ECO:0000256" key="5">
    <source>
        <dbReference type="ARBA" id="ARBA00022692"/>
    </source>
</evidence>
<sequence length="138" mass="15388">MAVESSKASASKAKKAVEDAVDEVLEPSRPLIDKEAHRRNLQNAQSALIDEFHTLIADTERLLQYTQETAGEQSEELRDKVNENLARARELIKETESSVRDQGQVALQNTEQYIQDNPWKSIGIAAGVGFLVGLLTRR</sequence>
<dbReference type="PANTHER" id="PTHR35893:SF3">
    <property type="entry name" value="INNER MEMBRANE PROTEIN"/>
    <property type="match status" value="1"/>
</dbReference>
<evidence type="ECO:0000256" key="3">
    <source>
        <dbReference type="ARBA" id="ARBA00022475"/>
    </source>
</evidence>
<comment type="subcellular location">
    <subcellularLocation>
        <location evidence="1">Cell inner membrane</location>
        <topology evidence="1">Single-pass membrane protein</topology>
    </subcellularLocation>
</comment>
<evidence type="ECO:0000313" key="12">
    <source>
        <dbReference type="Proteomes" id="UP000292639"/>
    </source>
</evidence>
<evidence type="ECO:0000313" key="11">
    <source>
        <dbReference type="EMBL" id="TBV00051.1"/>
    </source>
</evidence>
<dbReference type="InterPro" id="IPR043605">
    <property type="entry name" value="DUF883_C"/>
</dbReference>
<keyword evidence="4" id="KW-0997">Cell inner membrane</keyword>
<dbReference type="InterPro" id="IPR043604">
    <property type="entry name" value="DUF883_N"/>
</dbReference>
<evidence type="ECO:0000256" key="4">
    <source>
        <dbReference type="ARBA" id="ARBA00022519"/>
    </source>
</evidence>
<feature type="domain" description="DUF883" evidence="10">
    <location>
        <begin position="110"/>
        <end position="135"/>
    </location>
</feature>
<accession>A0A4Q9REL7</accession>
<dbReference type="InterPro" id="IPR010279">
    <property type="entry name" value="YqjD/ElaB"/>
</dbReference>
<feature type="domain" description="DUF883" evidence="9">
    <location>
        <begin position="48"/>
        <end position="95"/>
    </location>
</feature>
<evidence type="ECO:0000256" key="6">
    <source>
        <dbReference type="ARBA" id="ARBA00022989"/>
    </source>
</evidence>
<comment type="similarity">
    <text evidence="2">Belongs to the ElaB/YgaM/YqjD family.</text>
</comment>
<dbReference type="PANTHER" id="PTHR35893">
    <property type="entry name" value="INNER MEMBRANE PROTEIN-RELATED"/>
    <property type="match status" value="1"/>
</dbReference>
<dbReference type="AlphaFoldDB" id="A0A4Q9REL7"/>
<name>A0A4Q9REL7_9GAMM</name>
<organism evidence="11 12">
    <name type="scientific">Stutzerimonas kirkiae</name>
    <dbReference type="NCBI Taxonomy" id="2211392"/>
    <lineage>
        <taxon>Bacteria</taxon>
        <taxon>Pseudomonadati</taxon>
        <taxon>Pseudomonadota</taxon>
        <taxon>Gammaproteobacteria</taxon>
        <taxon>Pseudomonadales</taxon>
        <taxon>Pseudomonadaceae</taxon>
        <taxon>Stutzerimonas</taxon>
    </lineage>
</organism>
<proteinExistence type="inferred from homology"/>
<evidence type="ECO:0000256" key="7">
    <source>
        <dbReference type="ARBA" id="ARBA00023136"/>
    </source>
</evidence>
<dbReference type="Pfam" id="PF05957">
    <property type="entry name" value="DUF883"/>
    <property type="match status" value="1"/>
</dbReference>
<evidence type="ECO:0000259" key="10">
    <source>
        <dbReference type="Pfam" id="PF19029"/>
    </source>
</evidence>
<feature type="compositionally biased region" description="Low complexity" evidence="8">
    <location>
        <begin position="1"/>
        <end position="11"/>
    </location>
</feature>
<dbReference type="GO" id="GO:0005886">
    <property type="term" value="C:plasma membrane"/>
    <property type="evidence" value="ECO:0007669"/>
    <property type="project" value="UniProtKB-SubCell"/>
</dbReference>
<keyword evidence="5" id="KW-0812">Transmembrane</keyword>
<evidence type="ECO:0000256" key="1">
    <source>
        <dbReference type="ARBA" id="ARBA00004377"/>
    </source>
</evidence>
<evidence type="ECO:0000256" key="2">
    <source>
        <dbReference type="ARBA" id="ARBA00010423"/>
    </source>
</evidence>
<reference evidence="11 12" key="1">
    <citation type="submission" date="2018-06" db="EMBL/GenBank/DDBJ databases">
        <title>Three novel Pseudomonas species isolated from symptomatic oak.</title>
        <authorList>
            <person name="Bueno-Gonzalez V."/>
            <person name="Brady C."/>
        </authorList>
    </citation>
    <scope>NUCLEOTIDE SEQUENCE [LARGE SCALE GENOMIC DNA]</scope>
    <source>
        <strain evidence="11 12">P17C</strain>
    </source>
</reference>
<evidence type="ECO:0000256" key="8">
    <source>
        <dbReference type="SAM" id="MobiDB-lite"/>
    </source>
</evidence>
<dbReference type="RefSeq" id="WP_131183145.1">
    <property type="nucleotide sequence ID" value="NZ_QJUO01000002.1"/>
</dbReference>
<dbReference type="Pfam" id="PF19029">
    <property type="entry name" value="DUF883_C"/>
    <property type="match status" value="1"/>
</dbReference>